<comment type="similarity">
    <text evidence="8">Belongs to the WD repeat PROPPIN family.</text>
</comment>
<dbReference type="FunFam" id="2.130.10.10:FF:000145">
    <property type="entry name" value="WD repeat domain phosphoinositide-interacting protein 2"/>
    <property type="match status" value="1"/>
</dbReference>
<dbReference type="AlphaFoldDB" id="G8F3C8"/>
<evidence type="ECO:0000256" key="4">
    <source>
        <dbReference type="ARBA" id="ARBA00022737"/>
    </source>
</evidence>
<feature type="non-terminal residue" evidence="11">
    <location>
        <position position="436"/>
    </location>
</feature>
<dbReference type="PANTHER" id="PTHR11227">
    <property type="entry name" value="WD-REPEAT PROTEIN INTERACTING WITH PHOSPHOINOSIDES WIPI -RELATED"/>
    <property type="match status" value="1"/>
</dbReference>
<dbReference type="Gene3D" id="2.130.10.10">
    <property type="entry name" value="YVTN repeat-like/Quinoprotein amine dehydrogenase"/>
    <property type="match status" value="1"/>
</dbReference>
<keyword evidence="4" id="KW-0677">Repeat</keyword>
<feature type="non-terminal residue" evidence="11">
    <location>
        <position position="1"/>
    </location>
</feature>
<name>G8F3C8_MACFA</name>
<organism evidence="12">
    <name type="scientific">Macaca fascicularis</name>
    <name type="common">Crab-eating macaque</name>
    <name type="synonym">Cynomolgus monkey</name>
    <dbReference type="NCBI Taxonomy" id="9541"/>
    <lineage>
        <taxon>Eukaryota</taxon>
        <taxon>Metazoa</taxon>
        <taxon>Chordata</taxon>
        <taxon>Craniata</taxon>
        <taxon>Vertebrata</taxon>
        <taxon>Euteleostomi</taxon>
        <taxon>Mammalia</taxon>
        <taxon>Eutheria</taxon>
        <taxon>Euarchontoglires</taxon>
        <taxon>Primates</taxon>
        <taxon>Haplorrhini</taxon>
        <taxon>Catarrhini</taxon>
        <taxon>Cercopithecidae</taxon>
        <taxon>Cercopithecinae</taxon>
        <taxon>Macaca</taxon>
    </lineage>
</organism>
<dbReference type="eggNOG" id="KOG2110">
    <property type="taxonomic scope" value="Eukaryota"/>
</dbReference>
<dbReference type="Proteomes" id="UP000009130">
    <property type="component" value="Unassembled WGS sequence"/>
</dbReference>
<evidence type="ECO:0000256" key="9">
    <source>
        <dbReference type="ARBA" id="ARBA00056098"/>
    </source>
</evidence>
<evidence type="ECO:0000256" key="1">
    <source>
        <dbReference type="ARBA" id="ARBA00004106"/>
    </source>
</evidence>
<evidence type="ECO:0000256" key="3">
    <source>
        <dbReference type="ARBA" id="ARBA00022574"/>
    </source>
</evidence>
<comment type="function">
    <text evidence="9">Component of the autophagy machinery that controls the major intracellular degradation process by which cytoplasmic materials are packaged into autophagosomes and delivered to lysosomes for degradation. Involved in an early step of the formation of preautophagosomal structures. Binds and is activated by phosphatidylinositol 3-phosphate (PtdIns3P) forming on membranes of the endoplasmic reticulum upon activation of the upstream ULK1 and PI3 kinases. Mediates ER-isolation membranes contacts by interacting with the ULK1:RB1CC1 complex and PtdIns3P. Once activated, WIPI2 recruits at phagophore assembly sites the ATG12-ATG5-ATG16L1 complex that directly controls the elongation of the nascent autophagosomal membrane.</text>
</comment>
<dbReference type="GO" id="GO:0006950">
    <property type="term" value="P:response to stress"/>
    <property type="evidence" value="ECO:0007669"/>
    <property type="project" value="UniProtKB-ARBA"/>
</dbReference>
<dbReference type="SUPFAM" id="SSF50978">
    <property type="entry name" value="WD40 repeat-like"/>
    <property type="match status" value="1"/>
</dbReference>
<evidence type="ECO:0000256" key="2">
    <source>
        <dbReference type="ARBA" id="ARBA00019990"/>
    </source>
</evidence>
<evidence type="ECO:0000256" key="8">
    <source>
        <dbReference type="ARBA" id="ARBA00025740"/>
    </source>
</evidence>
<dbReference type="InterPro" id="IPR036322">
    <property type="entry name" value="WD40_repeat_dom_sf"/>
</dbReference>
<dbReference type="GO" id="GO:0032266">
    <property type="term" value="F:phosphatidylinositol-3-phosphate binding"/>
    <property type="evidence" value="ECO:0007669"/>
    <property type="project" value="UniProtKB-ARBA"/>
</dbReference>
<evidence type="ECO:0000256" key="5">
    <source>
        <dbReference type="ARBA" id="ARBA00023006"/>
    </source>
</evidence>
<evidence type="ECO:0000256" key="10">
    <source>
        <dbReference type="ARBA" id="ARBA00062217"/>
    </source>
</evidence>
<evidence type="ECO:0000313" key="11">
    <source>
        <dbReference type="EMBL" id="EHH61792.1"/>
    </source>
</evidence>
<dbReference type="EMBL" id="JH330341">
    <property type="protein sequence ID" value="EHH61792.1"/>
    <property type="molecule type" value="Genomic_DNA"/>
</dbReference>
<proteinExistence type="inferred from homology"/>
<dbReference type="GO" id="GO:0034497">
    <property type="term" value="P:protein localization to phagophore assembly site"/>
    <property type="evidence" value="ECO:0007669"/>
    <property type="project" value="UniProtKB-ARBA"/>
</dbReference>
<reference evidence="11 12" key="1">
    <citation type="journal article" date="2011" name="Nat. Biotechnol.">
        <title>Genome sequencing and comparison of two nonhuman primate animal models, the cynomolgus and Chinese rhesus macaques.</title>
        <authorList>
            <person name="Yan G."/>
            <person name="Zhang G."/>
            <person name="Fang X."/>
            <person name="Zhang Y."/>
            <person name="Li C."/>
            <person name="Ling F."/>
            <person name="Cooper D.N."/>
            <person name="Li Q."/>
            <person name="Li Y."/>
            <person name="van Gool A.J."/>
            <person name="Du H."/>
            <person name="Chen J."/>
            <person name="Chen R."/>
            <person name="Zhang P."/>
            <person name="Huang Z."/>
            <person name="Thompson J.R."/>
            <person name="Meng Y."/>
            <person name="Bai Y."/>
            <person name="Wang J."/>
            <person name="Zhuo M."/>
            <person name="Wang T."/>
            <person name="Huang Y."/>
            <person name="Wei L."/>
            <person name="Li J."/>
            <person name="Wang Z."/>
            <person name="Hu H."/>
            <person name="Yang P."/>
            <person name="Le L."/>
            <person name="Stenson P.D."/>
            <person name="Li B."/>
            <person name="Liu X."/>
            <person name="Ball E.V."/>
            <person name="An N."/>
            <person name="Huang Q."/>
            <person name="Zhang Y."/>
            <person name="Fan W."/>
            <person name="Zhang X."/>
            <person name="Li Y."/>
            <person name="Wang W."/>
            <person name="Katze M.G."/>
            <person name="Su B."/>
            <person name="Nielsen R."/>
            <person name="Yang H."/>
            <person name="Wang J."/>
            <person name="Wang X."/>
            <person name="Wang J."/>
        </authorList>
    </citation>
    <scope>NUCLEOTIDE SEQUENCE [LARGE SCALE GENOMIC DNA]</scope>
    <source>
        <strain evidence="11 12">CE-4</strain>
    </source>
</reference>
<dbReference type="GO" id="GO:0034045">
    <property type="term" value="C:phagophore assembly site membrane"/>
    <property type="evidence" value="ECO:0007669"/>
    <property type="project" value="UniProtKB-SubCell"/>
</dbReference>
<sequence>NFNQDITEVKRASRAAGLGRRAVVWCLFLSADSTYGHSHVEMFTHILTFVISADTEDVCIVERLFSSSLVAIVSLKAPRKLKVCHFKKGTEICNYSYSNTILAVKLNRQRLIVCLEESLYIHNIRDMKVLHTIRETPPNPAGLCALSINNDNCYLAYPGSATIGEVQVFDTINLRAANMIPAHDSPLAALAFDASGTKLATASEKVSLLFPGGLREKQRQPPACQAVGVCVSICSLAFSMDGMFLSASSNTETVHIFKLETVKEKPPEEPTTWTGYFGKVLMASTSYLPSQVTEMFNQGRAFATVRLPFCGHKNICSLATIQKIPRLLVGASDGYLYMYNLDPQEGGECALMKQHRLDGSLETANEILDSASHDCPLVTQTYGAATAKGTYVPSSPTRLAYTDDLGAVGGACLEDEASALRLDEDSEHPPMILRTD</sequence>
<comment type="subunit">
    <text evidence="10">Interacts with TECPR1. Interacts with ATG16L1. Interacts with ATG5. Interacts with WIPI1. Interacts with WDR45. May interact with NUDC. Interacts with ULK1 and RB1CC1.</text>
</comment>
<dbReference type="InterPro" id="IPR015943">
    <property type="entry name" value="WD40/YVTN_repeat-like_dom_sf"/>
</dbReference>
<comment type="subcellular location">
    <subcellularLocation>
        <location evidence="1">Preautophagosomal structure membrane</location>
        <topology evidence="1">Peripheral membrane protein</topology>
        <orientation evidence="1">Cytoplasmic side</orientation>
    </subcellularLocation>
</comment>
<keyword evidence="3" id="KW-0853">WD repeat</keyword>
<keyword evidence="7" id="KW-0472">Membrane</keyword>
<protein>
    <recommendedName>
        <fullName evidence="2">WD repeat domain phosphoinositide-interacting protein 2</fullName>
    </recommendedName>
</protein>
<gene>
    <name evidence="11" type="ORF">EGM_19887</name>
</gene>
<keyword evidence="5" id="KW-0072">Autophagy</keyword>
<evidence type="ECO:0000256" key="7">
    <source>
        <dbReference type="ARBA" id="ARBA00023136"/>
    </source>
</evidence>
<dbReference type="Pfam" id="PF21032">
    <property type="entry name" value="PROPPIN"/>
    <property type="match status" value="1"/>
</dbReference>
<accession>G8F3C8</accession>
<evidence type="ECO:0000256" key="6">
    <source>
        <dbReference type="ARBA" id="ARBA00023121"/>
    </source>
</evidence>
<evidence type="ECO:0000313" key="12">
    <source>
        <dbReference type="Proteomes" id="UP000009130"/>
    </source>
</evidence>
<dbReference type="InterPro" id="IPR048720">
    <property type="entry name" value="PROPPIN"/>
</dbReference>
<keyword evidence="6" id="KW-0446">Lipid-binding</keyword>